<proteinExistence type="inferred from homology"/>
<evidence type="ECO:0000256" key="2">
    <source>
        <dbReference type="ARBA" id="ARBA00022729"/>
    </source>
</evidence>
<evidence type="ECO:0000313" key="6">
    <source>
        <dbReference type="Proteomes" id="UP000252707"/>
    </source>
</evidence>
<dbReference type="GO" id="GO:0030288">
    <property type="term" value="C:outer membrane-bounded periplasmic space"/>
    <property type="evidence" value="ECO:0007669"/>
    <property type="project" value="TreeGrafter"/>
</dbReference>
<evidence type="ECO:0000313" key="5">
    <source>
        <dbReference type="EMBL" id="RCX30791.1"/>
    </source>
</evidence>
<accession>A0A369CB78</accession>
<dbReference type="PANTHER" id="PTHR30006:SF15">
    <property type="entry name" value="IRON-UTILIZATION PERIPLASMIC PROTEIN"/>
    <property type="match status" value="1"/>
</dbReference>
<dbReference type="OrthoDB" id="9769567at2"/>
<evidence type="ECO:0000256" key="4">
    <source>
        <dbReference type="SAM" id="SignalP"/>
    </source>
</evidence>
<gene>
    <name evidence="5" type="ORF">DFQ59_104229</name>
</gene>
<dbReference type="Gene3D" id="3.40.190.10">
    <property type="entry name" value="Periplasmic binding protein-like II"/>
    <property type="match status" value="2"/>
</dbReference>
<sequence length="332" mass="36070">MKTVRTLLLACLALSALPASAADEVIVYSARTEELIKPLFDAYTGKTGVEIRYITDKEGPLLARLQAEGENTPADMLITVDAGNLWQAAERGVLAPYASGTLETHVPAHLRDPENRWYGLSVRARTLVYSTERVDPASLSTYEALADPAWKGRLCLRTSKKVYNQSLVAMMIARLGEERTEAVVRGWVANLATAPFSNDTQVMEAIAAGQCDVGIVNTYYFGRLQKKEPGIQLALFWPNQAESGVHVNVSGAGITRHAKHREAAGKLLEWLASAEAQGLFTSLNMEYPVNPEVAPDPAVAAWGGFRADPANVAEAGRLQAQAVMLMDRAGYR</sequence>
<reference evidence="5 6" key="1">
    <citation type="submission" date="2018-07" db="EMBL/GenBank/DDBJ databases">
        <title>Genomic Encyclopedia of Type Strains, Phase IV (KMG-IV): sequencing the most valuable type-strain genomes for metagenomic binning, comparative biology and taxonomic classification.</title>
        <authorList>
            <person name="Goeker M."/>
        </authorList>
    </citation>
    <scope>NUCLEOTIDE SEQUENCE [LARGE SCALE GENOMIC DNA]</scope>
    <source>
        <strain evidence="5 6">DSM 26407</strain>
    </source>
</reference>
<keyword evidence="6" id="KW-1185">Reference proteome</keyword>
<evidence type="ECO:0000256" key="3">
    <source>
        <dbReference type="PIRSR" id="PIRSR002825-1"/>
    </source>
</evidence>
<feature type="signal peptide" evidence="4">
    <location>
        <begin position="1"/>
        <end position="21"/>
    </location>
</feature>
<feature type="binding site" evidence="3">
    <location>
        <position position="219"/>
    </location>
    <ligand>
        <name>Fe cation</name>
        <dbReference type="ChEBI" id="CHEBI:24875"/>
    </ligand>
</feature>
<dbReference type="GO" id="GO:0046872">
    <property type="term" value="F:metal ion binding"/>
    <property type="evidence" value="ECO:0007669"/>
    <property type="project" value="UniProtKB-KW"/>
</dbReference>
<dbReference type="SUPFAM" id="SSF53850">
    <property type="entry name" value="Periplasmic binding protein-like II"/>
    <property type="match status" value="1"/>
</dbReference>
<dbReference type="InterPro" id="IPR006059">
    <property type="entry name" value="SBP"/>
</dbReference>
<dbReference type="PIRSF" id="PIRSF002825">
    <property type="entry name" value="CfbpA"/>
    <property type="match status" value="1"/>
</dbReference>
<name>A0A369CB78_9GAMM</name>
<feature type="chain" id="PRO_5016571115" evidence="4">
    <location>
        <begin position="22"/>
        <end position="332"/>
    </location>
</feature>
<dbReference type="Pfam" id="PF13416">
    <property type="entry name" value="SBP_bac_8"/>
    <property type="match status" value="1"/>
</dbReference>
<keyword evidence="3" id="KW-0479">Metal-binding</keyword>
<keyword evidence="2 4" id="KW-0732">Signal</keyword>
<dbReference type="AlphaFoldDB" id="A0A369CB78"/>
<evidence type="ECO:0000256" key="1">
    <source>
        <dbReference type="ARBA" id="ARBA00008520"/>
    </source>
</evidence>
<dbReference type="PANTHER" id="PTHR30006">
    <property type="entry name" value="THIAMINE-BINDING PERIPLASMIC PROTEIN-RELATED"/>
    <property type="match status" value="1"/>
</dbReference>
<feature type="binding site" evidence="3">
    <location>
        <position position="220"/>
    </location>
    <ligand>
        <name>Fe cation</name>
        <dbReference type="ChEBI" id="CHEBI:24875"/>
    </ligand>
</feature>
<dbReference type="Proteomes" id="UP000252707">
    <property type="component" value="Unassembled WGS sequence"/>
</dbReference>
<dbReference type="RefSeq" id="WP_114279766.1">
    <property type="nucleotide sequence ID" value="NZ_QPJY01000004.1"/>
</dbReference>
<dbReference type="InterPro" id="IPR026045">
    <property type="entry name" value="Ferric-bd"/>
</dbReference>
<organism evidence="5 6">
    <name type="scientific">Thioalbus denitrificans</name>
    <dbReference type="NCBI Taxonomy" id="547122"/>
    <lineage>
        <taxon>Bacteria</taxon>
        <taxon>Pseudomonadati</taxon>
        <taxon>Pseudomonadota</taxon>
        <taxon>Gammaproteobacteria</taxon>
        <taxon>Chromatiales</taxon>
        <taxon>Ectothiorhodospiraceae</taxon>
        <taxon>Thioalbus</taxon>
    </lineage>
</organism>
<protein>
    <submittedName>
        <fullName evidence="5">Iron(III) transport system substrate-binding protein</fullName>
    </submittedName>
</protein>
<comment type="caution">
    <text evidence="5">The sequence shown here is derived from an EMBL/GenBank/DDBJ whole genome shotgun (WGS) entry which is preliminary data.</text>
</comment>
<keyword evidence="3" id="KW-0408">Iron</keyword>
<dbReference type="EMBL" id="QPJY01000004">
    <property type="protein sequence ID" value="RCX30791.1"/>
    <property type="molecule type" value="Genomic_DNA"/>
</dbReference>
<comment type="similarity">
    <text evidence="1">Belongs to the bacterial solute-binding protein 1 family.</text>
</comment>